<evidence type="ECO:0000313" key="3">
    <source>
        <dbReference type="Proteomes" id="UP000481252"/>
    </source>
</evidence>
<organism evidence="2 3">
    <name type="scientific">Mesorhizobium zhangyense</name>
    <dbReference type="NCBI Taxonomy" id="1776730"/>
    <lineage>
        <taxon>Bacteria</taxon>
        <taxon>Pseudomonadati</taxon>
        <taxon>Pseudomonadota</taxon>
        <taxon>Alphaproteobacteria</taxon>
        <taxon>Hyphomicrobiales</taxon>
        <taxon>Phyllobacteriaceae</taxon>
        <taxon>Mesorhizobium</taxon>
    </lineage>
</organism>
<dbReference type="EMBL" id="JAAKZG010000028">
    <property type="protein sequence ID" value="NGN45193.1"/>
    <property type="molecule type" value="Genomic_DNA"/>
</dbReference>
<dbReference type="Pfam" id="PF13847">
    <property type="entry name" value="Methyltransf_31"/>
    <property type="match status" value="1"/>
</dbReference>
<dbReference type="SUPFAM" id="SSF53335">
    <property type="entry name" value="S-adenosyl-L-methionine-dependent methyltransferases"/>
    <property type="match status" value="1"/>
</dbReference>
<dbReference type="Gene3D" id="3.40.50.150">
    <property type="entry name" value="Vaccinia Virus protein VP39"/>
    <property type="match status" value="1"/>
</dbReference>
<dbReference type="RefSeq" id="WP_165121565.1">
    <property type="nucleotide sequence ID" value="NZ_JAAKZG010000028.1"/>
</dbReference>
<sequence>MDPRAYEKILEDKFAKRFDKDRWYYSIELKPGFYTPGGNYKNIALTRKLLSRCDIQGLDCLDVACADGLIPTLMHRRGARHVVGCDRNDFGMKIRQLKARLGLEMEYNPLVTQQQIVDLSNKSERLGFDVVVNSGLLYHVFNTLGTMCLSRSLVRTDGIMIVETAGSSLNTYAEFFNAAGRMSPTDPTTFWYVTIKMMEYYGRMLRLEPIDAVFGPITENETKSLRFAIAFRATADYPAKPEDKWVQRTFEARDYMDLIDWSVLDHATTKPVGYDAPADLPSTGRGIDTMALLNQIGTYDAPLDEVRLPLGVTV</sequence>
<comment type="caution">
    <text evidence="2">The sequence shown here is derived from an EMBL/GenBank/DDBJ whole genome shotgun (WGS) entry which is preliminary data.</text>
</comment>
<dbReference type="InterPro" id="IPR025714">
    <property type="entry name" value="Methyltranfer_dom"/>
</dbReference>
<dbReference type="AlphaFoldDB" id="A0A7C9RF81"/>
<gene>
    <name evidence="2" type="ORF">G6N74_29505</name>
</gene>
<dbReference type="Proteomes" id="UP000481252">
    <property type="component" value="Unassembled WGS sequence"/>
</dbReference>
<feature type="domain" description="Methyltransferase" evidence="1">
    <location>
        <begin position="57"/>
        <end position="166"/>
    </location>
</feature>
<dbReference type="InterPro" id="IPR029063">
    <property type="entry name" value="SAM-dependent_MTases_sf"/>
</dbReference>
<name>A0A7C9RF81_9HYPH</name>
<keyword evidence="3" id="KW-1185">Reference proteome</keyword>
<evidence type="ECO:0000313" key="2">
    <source>
        <dbReference type="EMBL" id="NGN45193.1"/>
    </source>
</evidence>
<accession>A0A7C9RF81</accession>
<reference evidence="2 3" key="1">
    <citation type="submission" date="2020-02" db="EMBL/GenBank/DDBJ databases">
        <title>Genome sequence of the type strain CGMCC 1.15528 of Mesorhizobium zhangyense.</title>
        <authorList>
            <person name="Gao J."/>
            <person name="Sun J."/>
        </authorList>
    </citation>
    <scope>NUCLEOTIDE SEQUENCE [LARGE SCALE GENOMIC DNA]</scope>
    <source>
        <strain evidence="2 3">CGMCC 1.15528</strain>
    </source>
</reference>
<evidence type="ECO:0000259" key="1">
    <source>
        <dbReference type="Pfam" id="PF13847"/>
    </source>
</evidence>
<protein>
    <submittedName>
        <fullName evidence="2">DUF1698 domain-containing protein</fullName>
    </submittedName>
</protein>
<proteinExistence type="predicted"/>